<accession>A0A1I4ZV92</accession>
<evidence type="ECO:0000256" key="2">
    <source>
        <dbReference type="SAM" id="SignalP"/>
    </source>
</evidence>
<feature type="domain" description="DUF4140" evidence="4">
    <location>
        <begin position="31"/>
        <end position="137"/>
    </location>
</feature>
<dbReference type="NCBIfam" id="TIGR02231">
    <property type="entry name" value="mucoidy inhibitor MuiA family protein"/>
    <property type="match status" value="1"/>
</dbReference>
<evidence type="ECO:0000313" key="6">
    <source>
        <dbReference type="Proteomes" id="UP000198599"/>
    </source>
</evidence>
<dbReference type="AlphaFoldDB" id="A0A1I4ZV92"/>
<evidence type="ECO:0000256" key="1">
    <source>
        <dbReference type="SAM" id="Coils"/>
    </source>
</evidence>
<evidence type="ECO:0000259" key="3">
    <source>
        <dbReference type="Pfam" id="PF13598"/>
    </source>
</evidence>
<dbReference type="InterPro" id="IPR025554">
    <property type="entry name" value="DUF4140"/>
</dbReference>
<feature type="signal peptide" evidence="2">
    <location>
        <begin position="1"/>
        <end position="19"/>
    </location>
</feature>
<dbReference type="InterPro" id="IPR037291">
    <property type="entry name" value="DUF4139"/>
</dbReference>
<organism evidence="5 6">
    <name type="scientific">Roseovarius lutimaris</name>
    <dbReference type="NCBI Taxonomy" id="1005928"/>
    <lineage>
        <taxon>Bacteria</taxon>
        <taxon>Pseudomonadati</taxon>
        <taxon>Pseudomonadota</taxon>
        <taxon>Alphaproteobacteria</taxon>
        <taxon>Rhodobacterales</taxon>
        <taxon>Roseobacteraceae</taxon>
        <taxon>Roseovarius</taxon>
    </lineage>
</organism>
<keyword evidence="6" id="KW-1185">Reference proteome</keyword>
<dbReference type="Pfam" id="PF13598">
    <property type="entry name" value="DUF4139"/>
    <property type="match status" value="1"/>
</dbReference>
<dbReference type="Pfam" id="PF13600">
    <property type="entry name" value="DUF4140"/>
    <property type="match status" value="1"/>
</dbReference>
<feature type="coiled-coil region" evidence="1">
    <location>
        <begin position="99"/>
        <end position="133"/>
    </location>
</feature>
<feature type="chain" id="PRO_5011756710" description="Mucoidy inhibitor MuiA family protein" evidence="2">
    <location>
        <begin position="20"/>
        <end position="545"/>
    </location>
</feature>
<dbReference type="PANTHER" id="PTHR31005:SF8">
    <property type="entry name" value="DUF4139 DOMAIN-CONTAINING PROTEIN"/>
    <property type="match status" value="1"/>
</dbReference>
<dbReference type="RefSeq" id="WP_092835377.1">
    <property type="nucleotide sequence ID" value="NZ_FOVP01000004.1"/>
</dbReference>
<feature type="domain" description="DUF4139" evidence="3">
    <location>
        <begin position="227"/>
        <end position="539"/>
    </location>
</feature>
<dbReference type="OrthoDB" id="580912at2"/>
<protein>
    <recommendedName>
        <fullName evidence="7">Mucoidy inhibitor MuiA family protein</fullName>
    </recommendedName>
</protein>
<name>A0A1I4ZV92_9RHOB</name>
<keyword evidence="1" id="KW-0175">Coiled coil</keyword>
<dbReference type="EMBL" id="FOVP01000004">
    <property type="protein sequence ID" value="SFN54154.1"/>
    <property type="molecule type" value="Genomic_DNA"/>
</dbReference>
<evidence type="ECO:0008006" key="7">
    <source>
        <dbReference type="Google" id="ProtNLM"/>
    </source>
</evidence>
<dbReference type="InterPro" id="IPR011935">
    <property type="entry name" value="CHP02231"/>
</dbReference>
<dbReference type="Proteomes" id="UP000198599">
    <property type="component" value="Unassembled WGS sequence"/>
</dbReference>
<evidence type="ECO:0000259" key="4">
    <source>
        <dbReference type="Pfam" id="PF13600"/>
    </source>
</evidence>
<dbReference type="PANTHER" id="PTHR31005">
    <property type="entry name" value="DUF4139 DOMAIN-CONTAINING PROTEIN"/>
    <property type="match status" value="1"/>
</dbReference>
<reference evidence="6" key="1">
    <citation type="submission" date="2016-10" db="EMBL/GenBank/DDBJ databases">
        <authorList>
            <person name="Varghese N."/>
            <person name="Submissions S."/>
        </authorList>
    </citation>
    <scope>NUCLEOTIDE SEQUENCE [LARGE SCALE GENOMIC DNA]</scope>
    <source>
        <strain evidence="6">DSM 28463</strain>
    </source>
</reference>
<sequence length="545" mass="59468">MRALYFALPFMLFAPALHAEEIALNSRVSAVTLYPQGATVTRQVPFSIPAGQHDLILADLPQNTPLAAIRVAVTGAQMGGVTTRNDYVPPRDASELPALIAARAEVERLEEALRKARADVEDIALEAEAARARIAFLAEIGQGDGVAALGVDALRELSTMIGSETLAARRAATDATRRAETAERGLKDRIEALEDAQRALAALVPEDKARAMLAVAVASDQPATGTLSVTYTINDAGWQPLYDLHLARDTGELRLERGAFVQQYTGENWRDVALTLSTLRPSAQSEPGQIWPWIPRIEDPDDIRPKSRQLERADGALMQMAEPVMEAAAPARIEADAQFDGLSVTYTYPEPISVSTGADRVRLSLGTLATTADVVAQAVPMVDQTAFVMARLTNDTGELILPTSEARFYLDGRYVGQRWIDLVPAGGKVDWSFGAIEGLRLTRLVRDRNEGDRGIISKSNEMTETVEISVENLTDAAWPLRVLDRVPQSDQEYLEITWSAKPQPSERDVEGQRGILAWEFALPPGQTQDIILTHALKWPAGQVLR</sequence>
<dbReference type="STRING" id="1005928.SAMN04487859_104145"/>
<gene>
    <name evidence="5" type="ORF">SAMN04487859_104145</name>
</gene>
<evidence type="ECO:0000313" key="5">
    <source>
        <dbReference type="EMBL" id="SFN54154.1"/>
    </source>
</evidence>
<proteinExistence type="predicted"/>
<keyword evidence="2" id="KW-0732">Signal</keyword>